<dbReference type="EMBL" id="JAERWK010000023">
    <property type="protein sequence ID" value="MBM9469017.1"/>
    <property type="molecule type" value="Genomic_DNA"/>
</dbReference>
<comment type="caution">
    <text evidence="3">The sequence shown here is derived from an EMBL/GenBank/DDBJ whole genome shotgun (WGS) entry which is preliminary data.</text>
</comment>
<dbReference type="PANTHER" id="PTHR15032">
    <property type="entry name" value="N-ACYL-PHOSPHATIDYLETHANOLAMINE-HYDROLYZING PHOSPHOLIPASE D"/>
    <property type="match status" value="1"/>
</dbReference>
<sequence length="388" mass="41822">MARISIGRGRARRSLPVRPTTVIGTAAGAVGATVGAVWLRQALRGLPLAMGASSRRIARAAADAPQFADGQFRNTIPTRTLEPGTVLDMSRAMAERGDRGKPARSIPVATPEIPAQAGDLAATWFGHASVLLELDGARLLLDPVWGERVSPSPLVGPARMHPVPMPLADLPPVDAIVISHDHYDHLDLPTVRTLLRTQRAPFLVPRGVGEHLRRWRVPEDRIVELDWDGTVEVAGITATCTESRHFSGRGFKRNTSLWSSWTFTGPRHRVFFGGDTGYTPAFAEVGQRLGPFDLTILPIGAYGPSWPHIHLDPEEAVKVHLDLGGDAVMLPIHWATFDLALHAWGEPIERLLAAAGAGITVVTPRPGARVDLSEGAPSPDPWWVPVAG</sequence>
<organism evidence="3 4">
    <name type="scientific">Nakamurella leprariae</name>
    <dbReference type="NCBI Taxonomy" id="2803911"/>
    <lineage>
        <taxon>Bacteria</taxon>
        <taxon>Bacillati</taxon>
        <taxon>Actinomycetota</taxon>
        <taxon>Actinomycetes</taxon>
        <taxon>Nakamurellales</taxon>
        <taxon>Nakamurellaceae</taxon>
        <taxon>Nakamurella</taxon>
    </lineage>
</organism>
<feature type="domain" description="Metallo-beta-lactamase" evidence="2">
    <location>
        <begin position="138"/>
        <end position="334"/>
    </location>
</feature>
<feature type="transmembrane region" description="Helical" evidence="1">
    <location>
        <begin position="21"/>
        <end position="39"/>
    </location>
</feature>
<dbReference type="Proteomes" id="UP000663792">
    <property type="component" value="Unassembled WGS sequence"/>
</dbReference>
<keyword evidence="1" id="KW-0472">Membrane</keyword>
<dbReference type="GO" id="GO:0005737">
    <property type="term" value="C:cytoplasm"/>
    <property type="evidence" value="ECO:0007669"/>
    <property type="project" value="TreeGrafter"/>
</dbReference>
<accession>A0A939C3E4</accession>
<keyword evidence="1" id="KW-1133">Transmembrane helix</keyword>
<name>A0A939C3E4_9ACTN</name>
<dbReference type="InterPro" id="IPR036866">
    <property type="entry name" value="RibonucZ/Hydroxyglut_hydro"/>
</dbReference>
<dbReference type="InterPro" id="IPR001279">
    <property type="entry name" value="Metallo-B-lactamas"/>
</dbReference>
<dbReference type="Gene3D" id="3.60.15.10">
    <property type="entry name" value="Ribonuclease Z/Hydroxyacylglutathione hydrolase-like"/>
    <property type="match status" value="1"/>
</dbReference>
<evidence type="ECO:0000313" key="4">
    <source>
        <dbReference type="Proteomes" id="UP000663792"/>
    </source>
</evidence>
<reference evidence="3" key="1">
    <citation type="submission" date="2021-01" db="EMBL/GenBank/DDBJ databases">
        <title>YIM 132084 draft genome.</title>
        <authorList>
            <person name="An D."/>
        </authorList>
    </citation>
    <scope>NUCLEOTIDE SEQUENCE</scope>
    <source>
        <strain evidence="3">YIM 132084</strain>
    </source>
</reference>
<evidence type="ECO:0000256" key="1">
    <source>
        <dbReference type="SAM" id="Phobius"/>
    </source>
</evidence>
<dbReference type="SUPFAM" id="SSF56281">
    <property type="entry name" value="Metallo-hydrolase/oxidoreductase"/>
    <property type="match status" value="1"/>
</dbReference>
<keyword evidence="1" id="KW-0812">Transmembrane</keyword>
<dbReference type="RefSeq" id="WP_205261983.1">
    <property type="nucleotide sequence ID" value="NZ_JAERWK010000023.1"/>
</dbReference>
<proteinExistence type="predicted"/>
<dbReference type="PANTHER" id="PTHR15032:SF4">
    <property type="entry name" value="N-ACYL-PHOSPHATIDYLETHANOLAMINE-HYDROLYZING PHOSPHOLIPASE D"/>
    <property type="match status" value="1"/>
</dbReference>
<dbReference type="Pfam" id="PF12706">
    <property type="entry name" value="Lactamase_B_2"/>
    <property type="match status" value="1"/>
</dbReference>
<dbReference type="AlphaFoldDB" id="A0A939C3E4"/>
<evidence type="ECO:0000313" key="3">
    <source>
        <dbReference type="EMBL" id="MBM9469017.1"/>
    </source>
</evidence>
<keyword evidence="4" id="KW-1185">Reference proteome</keyword>
<protein>
    <submittedName>
        <fullName evidence="3">MBL fold metallo-hydrolase</fullName>
    </submittedName>
</protein>
<gene>
    <name evidence="3" type="ORF">JL106_17160</name>
</gene>
<evidence type="ECO:0000259" key="2">
    <source>
        <dbReference type="Pfam" id="PF12706"/>
    </source>
</evidence>